<dbReference type="AlphaFoldDB" id="A0A1C0A5N5"/>
<protein>
    <recommendedName>
        <fullName evidence="3">CGNR zinc finger domain-containing protein</fullName>
    </recommendedName>
</protein>
<accession>A0A1C0A5N5</accession>
<name>A0A1C0A5N5_9FIRM</name>
<evidence type="ECO:0000313" key="2">
    <source>
        <dbReference type="Proteomes" id="UP000093514"/>
    </source>
</evidence>
<evidence type="ECO:0008006" key="3">
    <source>
        <dbReference type="Google" id="ProtNLM"/>
    </source>
</evidence>
<keyword evidence="2" id="KW-1185">Reference proteome</keyword>
<comment type="caution">
    <text evidence="1">The sequence shown here is derived from an EMBL/GenBank/DDBJ whole genome shotgun (WGS) entry which is preliminary data.</text>
</comment>
<sequence>MDGKVNLIGQFATDWLKYSDYEIKESSAGEVYITPAKEASFTMYNPFNVAEDLILDLINLGDNALKLEADNQENQEKLNNDILIFARKYGLLGLISASVYNRNVIGDKKVLLIENNLLTKEKMMNESNYLSKFIPFAEKGDIVIKEYRNSVDIVKREDSPKYYGKRPIVLDLVFSRFYSEQLKWIIDFAKMISSHFNQLLIYQNEASNLTENVTIMAGKFQAHKIGFTINQLDKTNIAWQFDSLKTAIETVYAFAVTDESTLINRCKYCDSAFISNNTRTKYCSVSCRNCANVQKSRERKAKDS</sequence>
<proteinExistence type="predicted"/>
<reference evidence="1 2" key="2">
    <citation type="submission" date="2016-08" db="EMBL/GenBank/DDBJ databases">
        <title>Orenia metallireducens sp. nov. strain Z6, a Novel Metal-reducing Firmicute from the Deep Subsurface.</title>
        <authorList>
            <person name="Maxim B.I."/>
            <person name="Kenneth K."/>
            <person name="Flynn T.M."/>
            <person name="Oloughlin E.J."/>
            <person name="Locke R.A."/>
            <person name="Weber J.R."/>
            <person name="Egan S.M."/>
            <person name="Mackie R.I."/>
            <person name="Cann I.K."/>
        </authorList>
    </citation>
    <scope>NUCLEOTIDE SEQUENCE [LARGE SCALE GENOMIC DNA]</scope>
    <source>
        <strain evidence="1 2">Z6</strain>
    </source>
</reference>
<dbReference type="RefSeq" id="WP_068719366.1">
    <property type="nucleotide sequence ID" value="NZ_LWDV01000010.1"/>
</dbReference>
<dbReference type="Proteomes" id="UP000093514">
    <property type="component" value="Unassembled WGS sequence"/>
</dbReference>
<dbReference type="EMBL" id="LWDV01000010">
    <property type="protein sequence ID" value="OCL25454.1"/>
    <property type="molecule type" value="Genomic_DNA"/>
</dbReference>
<reference evidence="2" key="1">
    <citation type="submission" date="2016-07" db="EMBL/GenBank/DDBJ databases">
        <authorList>
            <person name="Florea S."/>
            <person name="Webb J.S."/>
            <person name="Jaromczyk J."/>
            <person name="Schardl C.L."/>
        </authorList>
    </citation>
    <scope>NUCLEOTIDE SEQUENCE [LARGE SCALE GENOMIC DNA]</scope>
    <source>
        <strain evidence="2">Z6</strain>
    </source>
</reference>
<dbReference type="OrthoDB" id="1747893at2"/>
<organism evidence="1 2">
    <name type="scientific">Orenia metallireducens</name>
    <dbReference type="NCBI Taxonomy" id="1413210"/>
    <lineage>
        <taxon>Bacteria</taxon>
        <taxon>Bacillati</taxon>
        <taxon>Bacillota</taxon>
        <taxon>Clostridia</taxon>
        <taxon>Halanaerobiales</taxon>
        <taxon>Halobacteroidaceae</taxon>
        <taxon>Orenia</taxon>
    </lineage>
</organism>
<gene>
    <name evidence="1" type="ORF">U472_13985</name>
</gene>
<evidence type="ECO:0000313" key="1">
    <source>
        <dbReference type="EMBL" id="OCL25454.1"/>
    </source>
</evidence>